<dbReference type="InterPro" id="IPR000101">
    <property type="entry name" value="GGT_peptidase"/>
</dbReference>
<protein>
    <submittedName>
        <fullName evidence="4">Gamma-glutamyltranspeptidase / glutathione hydrolase</fullName>
    </submittedName>
</protein>
<dbReference type="PANTHER" id="PTHR11686:SF54">
    <property type="entry name" value="GLUTATHIONE HYDROLASE 7"/>
    <property type="match status" value="1"/>
</dbReference>
<dbReference type="PRINTS" id="PR01210">
    <property type="entry name" value="GGTRANSPTASE"/>
</dbReference>
<dbReference type="SUPFAM" id="SSF56235">
    <property type="entry name" value="N-terminal nucleophile aminohydrolases (Ntn hydrolases)"/>
    <property type="match status" value="1"/>
</dbReference>
<dbReference type="GO" id="GO:0006751">
    <property type="term" value="P:glutathione catabolic process"/>
    <property type="evidence" value="ECO:0007669"/>
    <property type="project" value="InterPro"/>
</dbReference>
<evidence type="ECO:0000256" key="2">
    <source>
        <dbReference type="ARBA" id="ARBA00001089"/>
    </source>
</evidence>
<organism evidence="4 5">
    <name type="scientific">Insolitispirillum peregrinum</name>
    <dbReference type="NCBI Taxonomy" id="80876"/>
    <lineage>
        <taxon>Bacteria</taxon>
        <taxon>Pseudomonadati</taxon>
        <taxon>Pseudomonadota</taxon>
        <taxon>Alphaproteobacteria</taxon>
        <taxon>Rhodospirillales</taxon>
        <taxon>Novispirillaceae</taxon>
        <taxon>Insolitispirillum</taxon>
    </lineage>
</organism>
<dbReference type="GO" id="GO:0036374">
    <property type="term" value="F:glutathione hydrolase activity"/>
    <property type="evidence" value="ECO:0007669"/>
    <property type="project" value="UniProtKB-EC"/>
</dbReference>
<dbReference type="PANTHER" id="PTHR11686">
    <property type="entry name" value="GAMMA GLUTAMYL TRANSPEPTIDASE"/>
    <property type="match status" value="1"/>
</dbReference>
<gene>
    <name evidence="4" type="ORF">SAMN05421779_105316</name>
</gene>
<dbReference type="AlphaFoldDB" id="A0A1N7NRG4"/>
<dbReference type="EMBL" id="FTOA01000005">
    <property type="protein sequence ID" value="SIT00839.1"/>
    <property type="molecule type" value="Genomic_DNA"/>
</dbReference>
<evidence type="ECO:0000256" key="1">
    <source>
        <dbReference type="ARBA" id="ARBA00001049"/>
    </source>
</evidence>
<comment type="catalytic activity">
    <reaction evidence="1">
        <text>an S-substituted glutathione + H2O = an S-substituted L-cysteinylglycine + L-glutamate</text>
        <dbReference type="Rhea" id="RHEA:59468"/>
        <dbReference type="ChEBI" id="CHEBI:15377"/>
        <dbReference type="ChEBI" id="CHEBI:29985"/>
        <dbReference type="ChEBI" id="CHEBI:90779"/>
        <dbReference type="ChEBI" id="CHEBI:143103"/>
        <dbReference type="EC" id="3.4.19.13"/>
    </reaction>
</comment>
<dbReference type="GO" id="GO:0005886">
    <property type="term" value="C:plasma membrane"/>
    <property type="evidence" value="ECO:0007669"/>
    <property type="project" value="TreeGrafter"/>
</dbReference>
<reference evidence="4 5" key="1">
    <citation type="submission" date="2017-01" db="EMBL/GenBank/DDBJ databases">
        <authorList>
            <person name="Mah S.A."/>
            <person name="Swanson W.J."/>
            <person name="Moy G.W."/>
            <person name="Vacquier V.D."/>
        </authorList>
    </citation>
    <scope>NUCLEOTIDE SEQUENCE [LARGE SCALE GENOMIC DNA]</scope>
    <source>
        <strain evidence="4 5">DSM 11589</strain>
    </source>
</reference>
<accession>A0A1N7NRG4</accession>
<dbReference type="RefSeq" id="WP_175617089.1">
    <property type="nucleotide sequence ID" value="NZ_FTOA01000005.1"/>
</dbReference>
<comment type="catalytic activity">
    <reaction evidence="2">
        <text>glutathione + H2O = L-cysteinylglycine + L-glutamate</text>
        <dbReference type="Rhea" id="RHEA:28807"/>
        <dbReference type="ChEBI" id="CHEBI:15377"/>
        <dbReference type="ChEBI" id="CHEBI:29985"/>
        <dbReference type="ChEBI" id="CHEBI:57925"/>
        <dbReference type="ChEBI" id="CHEBI:61694"/>
        <dbReference type="EC" id="3.4.19.13"/>
    </reaction>
</comment>
<evidence type="ECO:0000256" key="3">
    <source>
        <dbReference type="ARBA" id="ARBA00047417"/>
    </source>
</evidence>
<proteinExistence type="predicted"/>
<dbReference type="STRING" id="80876.SAMN05421779_105316"/>
<dbReference type="GO" id="GO:0103068">
    <property type="term" value="F:leukotriene C4 gamma-glutamyl transferase activity"/>
    <property type="evidence" value="ECO:0007669"/>
    <property type="project" value="UniProtKB-EC"/>
</dbReference>
<sequence>MQSAFAHRFRSPLLGVALASTLAVTGCGDPAHDLKVGTVGYVNGFAGMAVSTEPRSVLVARDVLSAGGSAADAAVAMAFTLSATLPTSAGLGAGGVCLVHDHTSKKTQTLSFLPPPAGASMVGAAEQSGTPIAIPTMPRAMYALYAQSGRLRWEQLLAPAENIARFGEPVSRALSQEIGQSAGRIGNDPIARRIFAADGGRRPVQEGDTLTQLDLATVIGRLRQKGAGDLYSGQLARQYVDAAAQLGGQITLESLRSYSPEWRDTITAPSGNETIHFPSDGLTGSETAKLWNTGSLTSSLGDERAPGIGATSFMVMDLQGSAVVCGLTMNGPFGAGRQIPTTGMFAVAPGPADGRSRMPLAVAMVMNHNVNEFRFAAAAAGGGAFNQVARAVQGFVNETPLADSISAITSSASGPALLNAASCPEGLPSHPGSCRAAIDSRGSGYSLLIGGPRS</sequence>
<dbReference type="Proteomes" id="UP000185678">
    <property type="component" value="Unassembled WGS sequence"/>
</dbReference>
<dbReference type="InterPro" id="IPR029055">
    <property type="entry name" value="Ntn_hydrolases_N"/>
</dbReference>
<evidence type="ECO:0000313" key="5">
    <source>
        <dbReference type="Proteomes" id="UP000185678"/>
    </source>
</evidence>
<keyword evidence="4" id="KW-0378">Hydrolase</keyword>
<comment type="catalytic activity">
    <reaction evidence="3">
        <text>an N-terminal (5-L-glutamyl)-[peptide] + an alpha-amino acid = 5-L-glutamyl amino acid + an N-terminal L-alpha-aminoacyl-[peptide]</text>
        <dbReference type="Rhea" id="RHEA:23904"/>
        <dbReference type="Rhea" id="RHEA-COMP:9780"/>
        <dbReference type="Rhea" id="RHEA-COMP:9795"/>
        <dbReference type="ChEBI" id="CHEBI:77644"/>
        <dbReference type="ChEBI" id="CHEBI:78597"/>
        <dbReference type="ChEBI" id="CHEBI:78599"/>
        <dbReference type="ChEBI" id="CHEBI:78608"/>
        <dbReference type="EC" id="2.3.2.2"/>
    </reaction>
</comment>
<name>A0A1N7NRG4_9PROT</name>
<dbReference type="Pfam" id="PF01019">
    <property type="entry name" value="G_glu_transpept"/>
    <property type="match status" value="1"/>
</dbReference>
<keyword evidence="5" id="KW-1185">Reference proteome</keyword>
<evidence type="ECO:0000313" key="4">
    <source>
        <dbReference type="EMBL" id="SIT00839.1"/>
    </source>
</evidence>